<sequence>MCSDKSSVYILDGKELNADELIMELAEHGKIFLNFDRDISKFGTEVTL</sequence>
<evidence type="ECO:0000313" key="4">
    <source>
        <dbReference type="Proteomes" id="UP001299608"/>
    </source>
</evidence>
<dbReference type="EMBL" id="JAKNGE010000001">
    <property type="protein sequence ID" value="MCG4744036.1"/>
    <property type="molecule type" value="Genomic_DNA"/>
</dbReference>
<comment type="caution">
    <text evidence="1">The sequence shown here is derived from an EMBL/GenBank/DDBJ whole genome shotgun (WGS) entry which is preliminary data.</text>
</comment>
<reference evidence="2 3" key="1">
    <citation type="journal article" date="2020" name="Cell Host Microbe">
        <title>Functional and Genomic Variation between Human-Derived Isolates of Lachnospiraceae Reveals Inter- and Intra-Species Diversity.</title>
        <authorList>
            <person name="Sorbara M.T."/>
            <person name="Littmann E.R."/>
            <person name="Fontana E."/>
            <person name="Moody T.U."/>
            <person name="Kohout C.E."/>
            <person name="Gjonbalaj M."/>
            <person name="Eaton V."/>
            <person name="Seok R."/>
            <person name="Leiner I.M."/>
            <person name="Pamer E.G."/>
        </authorList>
    </citation>
    <scope>NUCLEOTIDE SEQUENCE [LARGE SCALE GENOMIC DNA]</scope>
    <source>
        <strain evidence="2 3">MSK.1.17</strain>
    </source>
</reference>
<dbReference type="EMBL" id="JAAITT010000007">
    <property type="protein sequence ID" value="NSJ48315.1"/>
    <property type="molecule type" value="Genomic_DNA"/>
</dbReference>
<reference evidence="1" key="3">
    <citation type="submission" date="2022-01" db="EMBL/GenBank/DDBJ databases">
        <title>Collection of gut derived symbiotic bacterial strains cultured from healthy donors.</title>
        <authorList>
            <person name="Lin H."/>
            <person name="Kohout C."/>
            <person name="Waligurski E."/>
            <person name="Pamer E.G."/>
        </authorList>
    </citation>
    <scope>NUCLEOTIDE SEQUENCE</scope>
    <source>
        <strain evidence="1">DFI.6.55</strain>
    </source>
</reference>
<evidence type="ECO:0000313" key="3">
    <source>
        <dbReference type="Proteomes" id="UP000669239"/>
    </source>
</evidence>
<dbReference type="Proteomes" id="UP000669239">
    <property type="component" value="Unassembled WGS sequence"/>
</dbReference>
<keyword evidence="3" id="KW-1185">Reference proteome</keyword>
<dbReference type="Proteomes" id="UP001299608">
    <property type="component" value="Unassembled WGS sequence"/>
</dbReference>
<dbReference type="AlphaFoldDB" id="A0AAW5BIB6"/>
<protein>
    <recommendedName>
        <fullName evidence="5">DUF5615 domain-containing protein</fullName>
    </recommendedName>
</protein>
<evidence type="ECO:0008006" key="5">
    <source>
        <dbReference type="Google" id="ProtNLM"/>
    </source>
</evidence>
<evidence type="ECO:0000313" key="2">
    <source>
        <dbReference type="EMBL" id="NSJ48315.1"/>
    </source>
</evidence>
<reference evidence="2" key="2">
    <citation type="submission" date="2020-02" db="EMBL/GenBank/DDBJ databases">
        <authorList>
            <person name="Littmann E."/>
            <person name="Sorbara M."/>
        </authorList>
    </citation>
    <scope>NUCLEOTIDE SEQUENCE</scope>
    <source>
        <strain evidence="2">MSK.1.17</strain>
    </source>
</reference>
<accession>A0AAW5BIB6</accession>
<proteinExistence type="predicted"/>
<organism evidence="1 4">
    <name type="scientific">Enterocloster aldenensis</name>
    <dbReference type="NCBI Taxonomy" id="358742"/>
    <lineage>
        <taxon>Bacteria</taxon>
        <taxon>Bacillati</taxon>
        <taxon>Bacillota</taxon>
        <taxon>Clostridia</taxon>
        <taxon>Lachnospirales</taxon>
        <taxon>Lachnospiraceae</taxon>
        <taxon>Enterocloster</taxon>
    </lineage>
</organism>
<gene>
    <name evidence="2" type="ORF">G5B36_06330</name>
    <name evidence="1" type="ORF">L0N08_01255</name>
</gene>
<name>A0AAW5BIB6_9FIRM</name>
<dbReference type="RefSeq" id="WP_165641756.1">
    <property type="nucleotide sequence ID" value="NZ_JAAITT010000007.1"/>
</dbReference>
<evidence type="ECO:0000313" key="1">
    <source>
        <dbReference type="EMBL" id="MCG4744036.1"/>
    </source>
</evidence>